<dbReference type="Pfam" id="PF18127">
    <property type="entry name" value="NAMPT_N"/>
    <property type="match status" value="1"/>
</dbReference>
<dbReference type="PANTHER" id="PTHR43816:SF1">
    <property type="entry name" value="NICOTINAMIDE PHOSPHORIBOSYLTRANSFERASE"/>
    <property type="match status" value="1"/>
</dbReference>
<dbReference type="SUPFAM" id="SSF51690">
    <property type="entry name" value="Nicotinate/Quinolinate PRTase C-terminal domain-like"/>
    <property type="match status" value="1"/>
</dbReference>
<evidence type="ECO:0000256" key="7">
    <source>
        <dbReference type="ARBA" id="ARBA00035036"/>
    </source>
</evidence>
<dbReference type="PANTHER" id="PTHR43816">
    <property type="entry name" value="NICOTINAMIDE PHOSPHORIBOSYLTRANSFERASE"/>
    <property type="match status" value="1"/>
</dbReference>
<comment type="caution">
    <text evidence="11">The sequence shown here is derived from an EMBL/GenBank/DDBJ whole genome shotgun (WGS) entry which is preliminary data.</text>
</comment>
<accession>K8XGR7</accession>
<dbReference type="InterPro" id="IPR041525">
    <property type="entry name" value="N/Namide_PRibTrfase"/>
</dbReference>
<reference evidence="11 12" key="1">
    <citation type="journal article" date="2013" name="Genome Announc.">
        <title>Draft Genome Sequence of Rhodococcus opacus Strain M213 Shows a Diverse Catabolic Potential.</title>
        <authorList>
            <person name="Pathak A."/>
            <person name="Green S.J."/>
            <person name="Ogram A."/>
            <person name="Chauhan A."/>
        </authorList>
    </citation>
    <scope>NUCLEOTIDE SEQUENCE [LARGE SCALE GENOMIC DNA]</scope>
    <source>
        <strain evidence="11 12">M213</strain>
    </source>
</reference>
<evidence type="ECO:0000256" key="6">
    <source>
        <dbReference type="ARBA" id="ARBA00035024"/>
    </source>
</evidence>
<dbReference type="GO" id="GO:0009435">
    <property type="term" value="P:NAD+ biosynthetic process"/>
    <property type="evidence" value="ECO:0007669"/>
    <property type="project" value="InterPro"/>
</dbReference>
<evidence type="ECO:0000313" key="11">
    <source>
        <dbReference type="EMBL" id="EKT76330.1"/>
    </source>
</evidence>
<evidence type="ECO:0000256" key="8">
    <source>
        <dbReference type="ARBA" id="ARBA00047835"/>
    </source>
</evidence>
<evidence type="ECO:0000256" key="2">
    <source>
        <dbReference type="ARBA" id="ARBA00022642"/>
    </source>
</evidence>
<keyword evidence="2" id="KW-0662">Pyridine nucleotide biosynthesis</keyword>
<dbReference type="RefSeq" id="WP_005265577.1">
    <property type="nucleotide sequence ID" value="NZ_AJYC02000350.1"/>
</dbReference>
<dbReference type="AlphaFoldDB" id="K8XGR7"/>
<dbReference type="GO" id="GO:0047280">
    <property type="term" value="F:nicotinamide phosphoribosyltransferase activity"/>
    <property type="evidence" value="ECO:0007669"/>
    <property type="project" value="UniProtKB-EC"/>
</dbReference>
<comment type="pathway">
    <text evidence="5">Cofactor biosynthesis; NAD(+) biosynthesis; nicotinamide D-ribonucleotide from 5-phospho-alpha-D-ribose 1-diphosphate and nicotinamide: step 1/1.</text>
</comment>
<comment type="catalytic activity">
    <reaction evidence="8">
        <text>beta-nicotinamide D-ribonucleotide + diphosphate = 5-phospho-alpha-D-ribose 1-diphosphate + nicotinamide + H(+)</text>
        <dbReference type="Rhea" id="RHEA:16149"/>
        <dbReference type="ChEBI" id="CHEBI:14649"/>
        <dbReference type="ChEBI" id="CHEBI:15378"/>
        <dbReference type="ChEBI" id="CHEBI:17154"/>
        <dbReference type="ChEBI" id="CHEBI:33019"/>
        <dbReference type="ChEBI" id="CHEBI:58017"/>
        <dbReference type="EC" id="2.4.2.12"/>
    </reaction>
    <physiologicalReaction direction="right-to-left" evidence="8">
        <dbReference type="Rhea" id="RHEA:16151"/>
    </physiologicalReaction>
</comment>
<evidence type="ECO:0000256" key="1">
    <source>
        <dbReference type="ARBA" id="ARBA00010897"/>
    </source>
</evidence>
<dbReference type="Gene3D" id="3.20.20.70">
    <property type="entry name" value="Aldolase class I"/>
    <property type="match status" value="1"/>
</dbReference>
<evidence type="ECO:0000256" key="5">
    <source>
        <dbReference type="ARBA" id="ARBA00035007"/>
    </source>
</evidence>
<keyword evidence="3 11" id="KW-0328">Glycosyltransferase</keyword>
<dbReference type="Pfam" id="PF04095">
    <property type="entry name" value="NAPRTase"/>
    <property type="match status" value="1"/>
</dbReference>
<evidence type="ECO:0000259" key="9">
    <source>
        <dbReference type="Pfam" id="PF04095"/>
    </source>
</evidence>
<evidence type="ECO:0000313" key="12">
    <source>
        <dbReference type="Proteomes" id="UP000005951"/>
    </source>
</evidence>
<feature type="domain" description="Nicotinate/nicotinamide phosphoribosyltransferase" evidence="9">
    <location>
        <begin position="165"/>
        <end position="304"/>
    </location>
</feature>
<dbReference type="EMBL" id="AJYC02000350">
    <property type="protein sequence ID" value="EKT76330.1"/>
    <property type="molecule type" value="Genomic_DNA"/>
</dbReference>
<dbReference type="Proteomes" id="UP000005951">
    <property type="component" value="Unassembled WGS sequence"/>
</dbReference>
<proteinExistence type="inferred from homology"/>
<evidence type="ECO:0000256" key="4">
    <source>
        <dbReference type="ARBA" id="ARBA00022679"/>
    </source>
</evidence>
<dbReference type="InterPro" id="IPR041529">
    <property type="entry name" value="DUF5598"/>
</dbReference>
<dbReference type="InterPro" id="IPR016471">
    <property type="entry name" value="Nicotinamide_PRibTrfase"/>
</dbReference>
<sequence length="307" mass="34369">NTDNYKHTQFFQYPPGTEYVSSYIESRGGAFPATLFFGLQAFLREYLSKPFTVEDIDEAEAIIRGTNVEFNRQIWLDLLEDHGGYLPIEIEAAPEGTVVPTRNVMLQVINTDPKYFWVPSFFETALLRAIWYPTSVGSLSWMLKKIIWNALERTSDNPDLAGHYLADFGARGVSSLESAALGGMAHLVNFDQSETVPATVAAKKYYDASTPAFSGVHMEHASISSWGPDGEAEQMRRMLERKSPIVSLLTDTYNHENTVRNIVGVKLKELVEEYPGLVGIRIDSGDVVQVTSDTVEWLMEAFGHEVN</sequence>
<feature type="domain" description="Nicotinamide phosphoribosyltransferase N-terminal" evidence="10">
    <location>
        <begin position="2"/>
        <end position="90"/>
    </location>
</feature>
<gene>
    <name evidence="11" type="ORF">WSS_A43305</name>
</gene>
<keyword evidence="4 11" id="KW-0808">Transferase</keyword>
<evidence type="ECO:0000259" key="10">
    <source>
        <dbReference type="Pfam" id="PF18127"/>
    </source>
</evidence>
<comment type="similarity">
    <text evidence="1">Belongs to the NAPRTase family.</text>
</comment>
<dbReference type="InterPro" id="IPR013785">
    <property type="entry name" value="Aldolase_TIM"/>
</dbReference>
<organism evidence="11 12">
    <name type="scientific">Rhodococcus opacus M213</name>
    <dbReference type="NCBI Taxonomy" id="1129896"/>
    <lineage>
        <taxon>Bacteria</taxon>
        <taxon>Bacillati</taxon>
        <taxon>Actinomycetota</taxon>
        <taxon>Actinomycetes</taxon>
        <taxon>Mycobacteriales</taxon>
        <taxon>Nocardiaceae</taxon>
        <taxon>Rhodococcus</taxon>
    </lineage>
</organism>
<dbReference type="InterPro" id="IPR036068">
    <property type="entry name" value="Nicotinate_pribotase-like_C"/>
</dbReference>
<dbReference type="EC" id="2.4.2.12" evidence="6"/>
<feature type="non-terminal residue" evidence="11">
    <location>
        <position position="1"/>
    </location>
</feature>
<protein>
    <recommendedName>
        <fullName evidence="7">Nicotinamide phosphoribosyltransferase</fullName>
        <ecNumber evidence="6">2.4.2.12</ecNumber>
    </recommendedName>
</protein>
<name>K8XGR7_RHOOP</name>
<evidence type="ECO:0000256" key="3">
    <source>
        <dbReference type="ARBA" id="ARBA00022676"/>
    </source>
</evidence>
<feature type="non-terminal residue" evidence="11">
    <location>
        <position position="307"/>
    </location>
</feature>